<feature type="compositionally biased region" description="Basic and acidic residues" evidence="1">
    <location>
        <begin position="347"/>
        <end position="357"/>
    </location>
</feature>
<reference evidence="2 3" key="1">
    <citation type="journal article" date="2014" name="BMC Genomics">
        <title>Comparative genome sequencing reveals chemotype-specific gene clusters in the toxigenic black mold Stachybotrys.</title>
        <authorList>
            <person name="Semeiks J."/>
            <person name="Borek D."/>
            <person name="Otwinowski Z."/>
            <person name="Grishin N.V."/>
        </authorList>
    </citation>
    <scope>NUCLEOTIDE SEQUENCE [LARGE SCALE GENOMIC DNA]</scope>
    <source>
        <strain evidence="3">CBS 109288 / IBT 7711</strain>
    </source>
</reference>
<evidence type="ECO:0000313" key="2">
    <source>
        <dbReference type="EMBL" id="KEY71987.1"/>
    </source>
</evidence>
<feature type="compositionally biased region" description="Basic and acidic residues" evidence="1">
    <location>
        <begin position="1034"/>
        <end position="1046"/>
    </location>
</feature>
<feature type="region of interest" description="Disordered" evidence="1">
    <location>
        <begin position="1"/>
        <end position="113"/>
    </location>
</feature>
<feature type="compositionally biased region" description="Basic and acidic residues" evidence="1">
    <location>
        <begin position="987"/>
        <end position="997"/>
    </location>
</feature>
<proteinExistence type="predicted"/>
<dbReference type="Proteomes" id="UP000028045">
    <property type="component" value="Unassembled WGS sequence"/>
</dbReference>
<feature type="compositionally biased region" description="Polar residues" evidence="1">
    <location>
        <begin position="716"/>
        <end position="730"/>
    </location>
</feature>
<dbReference type="HOGENOM" id="CLU_003025_0_0_1"/>
<feature type="region of interest" description="Disordered" evidence="1">
    <location>
        <begin position="794"/>
        <end position="858"/>
    </location>
</feature>
<keyword evidence="3" id="KW-1185">Reference proteome</keyword>
<feature type="compositionally biased region" description="Polar residues" evidence="1">
    <location>
        <begin position="1634"/>
        <end position="1655"/>
    </location>
</feature>
<feature type="compositionally biased region" description="Polar residues" evidence="1">
    <location>
        <begin position="1241"/>
        <end position="1251"/>
    </location>
</feature>
<dbReference type="OrthoDB" id="5382102at2759"/>
<feature type="region of interest" description="Disordered" evidence="1">
    <location>
        <begin position="127"/>
        <end position="320"/>
    </location>
</feature>
<feature type="compositionally biased region" description="Basic and acidic residues" evidence="1">
    <location>
        <begin position="368"/>
        <end position="378"/>
    </location>
</feature>
<feature type="compositionally biased region" description="Low complexity" evidence="1">
    <location>
        <begin position="14"/>
        <end position="28"/>
    </location>
</feature>
<feature type="compositionally biased region" description="Low complexity" evidence="1">
    <location>
        <begin position="358"/>
        <end position="367"/>
    </location>
</feature>
<feature type="compositionally biased region" description="Polar residues" evidence="1">
    <location>
        <begin position="56"/>
        <end position="65"/>
    </location>
</feature>
<dbReference type="EMBL" id="KL648097">
    <property type="protein sequence ID" value="KEY71987.1"/>
    <property type="molecule type" value="Genomic_DNA"/>
</dbReference>
<feature type="region of interest" description="Disordered" evidence="1">
    <location>
        <begin position="1401"/>
        <end position="1728"/>
    </location>
</feature>
<feature type="compositionally biased region" description="Polar residues" evidence="1">
    <location>
        <begin position="1333"/>
        <end position="1353"/>
    </location>
</feature>
<accession>A0A084B358</accession>
<feature type="compositionally biased region" description="Basic and acidic residues" evidence="1">
    <location>
        <begin position="1700"/>
        <end position="1709"/>
    </location>
</feature>
<feature type="compositionally biased region" description="Low complexity" evidence="1">
    <location>
        <begin position="1416"/>
        <end position="1425"/>
    </location>
</feature>
<feature type="compositionally biased region" description="Low complexity" evidence="1">
    <location>
        <begin position="218"/>
        <end position="246"/>
    </location>
</feature>
<feature type="compositionally biased region" description="Polar residues" evidence="1">
    <location>
        <begin position="1717"/>
        <end position="1728"/>
    </location>
</feature>
<feature type="region of interest" description="Disordered" evidence="1">
    <location>
        <begin position="347"/>
        <end position="433"/>
    </location>
</feature>
<feature type="compositionally biased region" description="Basic and acidic residues" evidence="1">
    <location>
        <begin position="247"/>
        <end position="256"/>
    </location>
</feature>
<dbReference type="PANTHER" id="PTHR42105">
    <property type="entry name" value="DIM2-ASSOCIATED PROTEIN 1"/>
    <property type="match status" value="1"/>
</dbReference>
<feature type="compositionally biased region" description="Basic and acidic residues" evidence="1">
    <location>
        <begin position="1493"/>
        <end position="1505"/>
    </location>
</feature>
<sequence length="1728" mass="188973">MGVDSRRPPPLPAPTETDTTTPTELTATNVSKLPDEKSSFSLPEDGTPVTIRTRGHQANRSQTSLLIEYFEGGKSGSSTDRKPSVRVRLTPSKKGKGDHIQVTETKGSRKASVTRRIPLDQALGSQEIELPGPDDVESMNSYASQTEESNVSRNPIDIEIDRSHRRRRPASPLIPSNVSYQPADASEISAIPADSFLDGSGPSTDIKRSSSPSRGKHLAAAAGAGALAAAAADQISNIKSRSSSKSADQKHKERSDRKRRPKSRTSAVNEYATEEHRSPRKRSGRGPQESAVSAADSSVLSSNPTASQRSADAHSVRSSTSINNPKLLETVEDAIRRLILPELSALKREQSKRESRRGSITSTGTSVSRDDLSIDRRRSSGHRTGSIRDGSKHSEKRNREARHDYDDFSVHSESRESLEGDYLGPDGEIDTPRRSNHVLKAAAAGAAGATLVKGMSSAMDDSVQTEDRKQRERRRRRTESARSRSLGRERYAEEFDEEESIPAPPMPLMSDINPSELTRTSILSADTDRPHSASEELAPVRDVPRGLGTSSADLQQTLGTRHANISHGDLNQLPRGQEFAQEYEPDEFGRKIPIEQYDDYEESRSANSQVDYPEGGYDNGYYSTQDVPPPLKYVPYQAGARGLSPIPSVSGYTEGGSEIQQPRNSIGMQSVLSDAYSTEKSPERLTHNRSVPSLLSGPSNMRSREFDQFSADGRSQRSSGIEYRNSTYTEGSAGPPVRGIGANPDFVHPAFGVESHVASLVDGSMLEQSVLTSGSGHDYAGPQDSNVSYDDRYVAQSSRGQSPEKMSVDSRHDLVEDRHSTPGARSYDEAHEVSEYEVDEHGQKVPRSEYRQSPRTAEEVITKGALAALMRAKQGREHGSVEQASEVDFEPAGVSRNKSFKERTLDGQEPRNTPAHSIDRFEYDDQPKMSASGMPDLNNPMPEVGYDYVDDDMLTNPSVVNERLDGYAEGDELGRATPTQRSMGNYSREDVVDREGSVKGSGLGITETAAAAAIGAATGMAAMHSRQASQDQDEWQRTSSERKRDTLVTNPYEDASPIVNPTLNDNLLGARGLDSSFNPPYHTGSPGLVHKYDEGYISNGPNRTPDVQPSKGKGVEVLDSAGVGEDPFYVPQGHGRHLSGMSQGMASPFYDAATGTGIDRIENKDIVALMQHLMVRDAQRSARDTEIVALLMNAAIEMRNSFREMKDLIQDTGDDAIFANVENTEKLQKAINGPRPFPGTATRSINSSSHAGTIDDMNAKKKNLWRRALQGLSAKGTNDLSRIEDMLMQLLGEVDVLKTQTARPGSIGAAGRSFENLQPEGHYEQDKGYEPEGNSTASHASQSGHLSLQQPSRLATEHKFSDNRISTVEEHEDEYAYDNRTPTVEQPVRHALSNPAIDEIQRGGSVPLNTPPPAFASPQQQPMSAENTPRTDKGKKHKSSSSSGWIPRISRWSETTASSVGKAFRTSGRKDSKYDDFHAQSRSGSSLAMNEAEYQHDPYNEDKLHTGFSEPNLAQPEQSVEPAVAPSGTYMTPEDPKYRAHRNSLNLQHPRPMPGQMERFRNALEDSAQEYNTPMTPKSAEWAGSATSLHRLPHNTNRYSGTSSTAQREPEQWASSPTQQAGPPIPPKELIDSPGSQTPPKSNRVSKLQKNSPLNQQGYESGYGSSQYGGSPRLENRNLNAALGVPARRPSGPRAMTPKSPEEDAAREERRRKRDTFGTSISQDSETF</sequence>
<feature type="compositionally biased region" description="Basic and acidic residues" evidence="1">
    <location>
        <begin position="1321"/>
        <end position="1330"/>
    </location>
</feature>
<feature type="region of interest" description="Disordered" evidence="1">
    <location>
        <begin position="674"/>
        <end position="741"/>
    </location>
</feature>
<name>A0A084B358_STACB</name>
<feature type="region of interest" description="Disordered" evidence="1">
    <location>
        <begin position="1304"/>
        <end position="1386"/>
    </location>
</feature>
<protein>
    <submittedName>
        <fullName evidence="2">Uncharacterized protein</fullName>
    </submittedName>
</protein>
<feature type="region of interest" description="Disordered" evidence="1">
    <location>
        <begin position="967"/>
        <end position="1001"/>
    </location>
</feature>
<feature type="compositionally biased region" description="Basic and acidic residues" evidence="1">
    <location>
        <begin position="389"/>
        <end position="418"/>
    </location>
</feature>
<feature type="compositionally biased region" description="Low complexity" evidence="1">
    <location>
        <begin position="1440"/>
        <end position="1453"/>
    </location>
</feature>
<evidence type="ECO:0000256" key="1">
    <source>
        <dbReference type="SAM" id="MobiDB-lite"/>
    </source>
</evidence>
<feature type="compositionally biased region" description="Polar residues" evidence="1">
    <location>
        <begin position="138"/>
        <end position="153"/>
    </location>
</feature>
<feature type="compositionally biased region" description="Polar residues" evidence="1">
    <location>
        <begin position="1594"/>
        <end position="1621"/>
    </location>
</feature>
<feature type="region of interest" description="Disordered" evidence="1">
    <location>
        <begin position="455"/>
        <end position="513"/>
    </location>
</feature>
<feature type="compositionally biased region" description="Low complexity" evidence="1">
    <location>
        <begin position="290"/>
        <end position="302"/>
    </location>
</feature>
<feature type="compositionally biased region" description="Basic and acidic residues" evidence="1">
    <location>
        <begin position="899"/>
        <end position="909"/>
    </location>
</feature>
<organism evidence="2 3">
    <name type="scientific">Stachybotrys chartarum (strain CBS 109288 / IBT 7711)</name>
    <name type="common">Toxic black mold</name>
    <name type="synonym">Stilbospora chartarum</name>
    <dbReference type="NCBI Taxonomy" id="1280523"/>
    <lineage>
        <taxon>Eukaryota</taxon>
        <taxon>Fungi</taxon>
        <taxon>Dikarya</taxon>
        <taxon>Ascomycota</taxon>
        <taxon>Pezizomycotina</taxon>
        <taxon>Sordariomycetes</taxon>
        <taxon>Hypocreomycetidae</taxon>
        <taxon>Hypocreales</taxon>
        <taxon>Stachybotryaceae</taxon>
        <taxon>Stachybotrys</taxon>
    </lineage>
</organism>
<feature type="region of interest" description="Disordered" evidence="1">
    <location>
        <begin position="1230"/>
        <end position="1254"/>
    </location>
</feature>
<dbReference type="PANTHER" id="PTHR42105:SF1">
    <property type="entry name" value="TRANSALDOLASE"/>
    <property type="match status" value="1"/>
</dbReference>
<feature type="compositionally biased region" description="Basic and acidic residues" evidence="1">
    <location>
        <begin position="478"/>
        <end position="493"/>
    </location>
</feature>
<evidence type="ECO:0000313" key="3">
    <source>
        <dbReference type="Proteomes" id="UP000028045"/>
    </source>
</evidence>
<feature type="compositionally biased region" description="Polar residues" evidence="1">
    <location>
        <begin position="688"/>
        <end position="701"/>
    </location>
</feature>
<feature type="compositionally biased region" description="Low complexity" evidence="1">
    <location>
        <begin position="1656"/>
        <end position="1671"/>
    </location>
</feature>
<feature type="region of interest" description="Disordered" evidence="1">
    <location>
        <begin position="872"/>
        <end position="919"/>
    </location>
</feature>
<feature type="region of interest" description="Disordered" evidence="1">
    <location>
        <begin position="1022"/>
        <end position="1060"/>
    </location>
</feature>
<gene>
    <name evidence="2" type="ORF">S7711_00008</name>
</gene>
<feature type="compositionally biased region" description="Basic and acidic residues" evidence="1">
    <location>
        <begin position="1468"/>
        <end position="1479"/>
    </location>
</feature>
<feature type="compositionally biased region" description="Basic and acidic residues" evidence="1">
    <location>
        <begin position="806"/>
        <end position="858"/>
    </location>
</feature>
<feature type="compositionally biased region" description="Polar residues" evidence="1">
    <location>
        <begin position="303"/>
        <end position="320"/>
    </location>
</feature>